<keyword evidence="2" id="KW-1185">Reference proteome</keyword>
<proteinExistence type="predicted"/>
<dbReference type="Proteomes" id="UP000241502">
    <property type="component" value="Segment"/>
</dbReference>
<accession>A0A2P1JUU4</accession>
<protein>
    <submittedName>
        <fullName evidence="1">Uncharacterized protein</fullName>
    </submittedName>
</protein>
<organism evidence="1 2">
    <name type="scientific">Xanthomonas phage RiverRider</name>
    <dbReference type="NCBI Taxonomy" id="2108116"/>
    <lineage>
        <taxon>Viruses</taxon>
        <taxon>Duplodnaviria</taxon>
        <taxon>Heunggongvirae</taxon>
        <taxon>Uroviricota</taxon>
        <taxon>Caudoviricetes</taxon>
        <taxon>Schitoviridae</taxon>
        <taxon>Riverridervirus</taxon>
        <taxon>Riverridervirus riverrider</taxon>
    </lineage>
</organism>
<evidence type="ECO:0000313" key="2">
    <source>
        <dbReference type="Proteomes" id="UP000241502"/>
    </source>
</evidence>
<evidence type="ECO:0000313" key="1">
    <source>
        <dbReference type="EMBL" id="AVO23132.1"/>
    </source>
</evidence>
<name>A0A2P1JUU4_9CAUD</name>
<sequence length="64" mass="7663">MNPDPEIQWGLIQVGCALVNLTLIPPEQVSDKRSWFMRYRIKRSDDSPIEDYLFLRANDYMRFL</sequence>
<gene>
    <name evidence="1" type="ORF">RIVERRIDER_51</name>
</gene>
<dbReference type="EMBL" id="MG983743">
    <property type="protein sequence ID" value="AVO23132.1"/>
    <property type="molecule type" value="Genomic_DNA"/>
</dbReference>
<reference evidence="1" key="1">
    <citation type="submission" date="2018-02" db="EMBL/GenBank/DDBJ databases">
        <authorList>
            <person name="Miller M."/>
            <person name="Deiulio A."/>
            <person name="Douthitt C."/>
            <person name="McMahon J."/>
            <person name="Holland C."/>
            <person name="Wiersma-Koch H."/>
            <person name="Turechek W."/>
            <person name="D'Elia T."/>
        </authorList>
    </citation>
    <scope>NUCLEOTIDE SEQUENCE [LARGE SCALE GENOMIC DNA]</scope>
</reference>